<feature type="compositionally biased region" description="Pro residues" evidence="4">
    <location>
        <begin position="422"/>
        <end position="438"/>
    </location>
</feature>
<name>A0A139GTQ9_9PEZI</name>
<feature type="compositionally biased region" description="Basic and acidic residues" evidence="4">
    <location>
        <begin position="243"/>
        <end position="256"/>
    </location>
</feature>
<dbReference type="InterPro" id="IPR003653">
    <property type="entry name" value="Peptidase_C48_C"/>
</dbReference>
<feature type="domain" description="Ubiquitin-like protease family profile" evidence="5">
    <location>
        <begin position="506"/>
        <end position="602"/>
    </location>
</feature>
<dbReference type="EMBL" id="LFZN01000440">
    <property type="protein sequence ID" value="KXS93583.1"/>
    <property type="molecule type" value="Genomic_DNA"/>
</dbReference>
<dbReference type="InterPro" id="IPR038765">
    <property type="entry name" value="Papain-like_cys_pep_sf"/>
</dbReference>
<keyword evidence="3" id="KW-0378">Hydrolase</keyword>
<evidence type="ECO:0000256" key="2">
    <source>
        <dbReference type="ARBA" id="ARBA00022670"/>
    </source>
</evidence>
<evidence type="ECO:0000313" key="6">
    <source>
        <dbReference type="EMBL" id="KXS93583.1"/>
    </source>
</evidence>
<feature type="compositionally biased region" description="Low complexity" evidence="4">
    <location>
        <begin position="257"/>
        <end position="267"/>
    </location>
</feature>
<gene>
    <name evidence="6" type="ORF">AC578_7809</name>
</gene>
<dbReference type="GO" id="GO:0008234">
    <property type="term" value="F:cysteine-type peptidase activity"/>
    <property type="evidence" value="ECO:0007669"/>
    <property type="project" value="InterPro"/>
</dbReference>
<proteinExistence type="inferred from homology"/>
<evidence type="ECO:0000256" key="4">
    <source>
        <dbReference type="SAM" id="MobiDB-lite"/>
    </source>
</evidence>
<feature type="region of interest" description="Disordered" evidence="4">
    <location>
        <begin position="1"/>
        <end position="24"/>
    </location>
</feature>
<evidence type="ECO:0000313" key="7">
    <source>
        <dbReference type="Proteomes" id="UP000070133"/>
    </source>
</evidence>
<protein>
    <recommendedName>
        <fullName evidence="5">Ubiquitin-like protease family profile domain-containing protein</fullName>
    </recommendedName>
</protein>
<dbReference type="STRING" id="321146.A0A139GTQ9"/>
<sequence>MAKLRGAGSSLKHTVNESSDSEDPNDILQIQQLKKSCVNVHKVGTHALKCYCETYQRFTEREGIFPLGRIKEVIPAEVQTELKACVNREVKDDKAKQRLHAIVQAPDKRNRKAEGCWWQLDFLDLIGWFGGGGDLRCLSRTFSNELRKAERSGCQRDIFFTKLLEVLNGKEGEEVSRPFIAPSWDSADVEAALELWQEEQEGSTGGEADEGDASKADTTVEDGELELDSFNACDDTACRSAPEVKAKGKDKVREEAASVTEAAASVTAEEEDREEGREEEEEEEDSDYGSTLPPIEHARGTSASPLWSDDSDDGVTGGFGNDNEEFESQFVFLPSDNTQPRTPPRQISRSLGAGKGAKRVEFASSSPARVPAKRIRTASAFPSQQQATITISSPPPQSLPSFNQTPTMVQGGAISSSAQPQQPDPAPPPPPPPPPGPVTPSFHSAPKPADSVPIALETLQPGRLVTSAALDLVLQVFVPTNIHVADASAAQPGISVHYRPLQDQAVDRLPSIVLPIYTQNHWVMALISPSQRTCCMMDSWTSDFYHEQTQNLAMGFCNRLPGGSNAYNIQRPNDFPKQQDEISCAIMAMLDVLLRITNLSVPNAHLLDQDTIRYLFRVAICAAYPDAALPTLLALPALARPSDETQMQACQQYLQHLRARHTSAQLLELVAQYTLSSCESLPNIDLQEQALQTMQNLITLGQQNVHLQRNLPPDLAACQYRMRNESTLQRMRTQAMNQVVLQARRIRAESMPELSRMAGHVGF</sequence>
<comment type="similarity">
    <text evidence="1">Belongs to the peptidase C48 family.</text>
</comment>
<keyword evidence="2" id="KW-0645">Protease</keyword>
<accession>A0A139GTQ9</accession>
<feature type="compositionally biased region" description="Polar residues" evidence="4">
    <location>
        <begin position="399"/>
        <end position="408"/>
    </location>
</feature>
<keyword evidence="7" id="KW-1185">Reference proteome</keyword>
<dbReference type="GO" id="GO:0006508">
    <property type="term" value="P:proteolysis"/>
    <property type="evidence" value="ECO:0007669"/>
    <property type="project" value="UniProtKB-KW"/>
</dbReference>
<feature type="compositionally biased region" description="Polar residues" evidence="4">
    <location>
        <begin position="380"/>
        <end position="392"/>
    </location>
</feature>
<feature type="region of interest" description="Disordered" evidence="4">
    <location>
        <begin position="243"/>
        <end position="449"/>
    </location>
</feature>
<comment type="caution">
    <text evidence="6">The sequence shown here is derived from an EMBL/GenBank/DDBJ whole genome shotgun (WGS) entry which is preliminary data.</text>
</comment>
<feature type="compositionally biased region" description="Acidic residues" evidence="4">
    <location>
        <begin position="268"/>
        <end position="287"/>
    </location>
</feature>
<organism evidence="6 7">
    <name type="scientific">Pseudocercospora eumusae</name>
    <dbReference type="NCBI Taxonomy" id="321146"/>
    <lineage>
        <taxon>Eukaryota</taxon>
        <taxon>Fungi</taxon>
        <taxon>Dikarya</taxon>
        <taxon>Ascomycota</taxon>
        <taxon>Pezizomycotina</taxon>
        <taxon>Dothideomycetes</taxon>
        <taxon>Dothideomycetidae</taxon>
        <taxon>Mycosphaerellales</taxon>
        <taxon>Mycosphaerellaceae</taxon>
        <taxon>Pseudocercospora</taxon>
    </lineage>
</organism>
<dbReference type="Pfam" id="PF02902">
    <property type="entry name" value="Peptidase_C48"/>
    <property type="match status" value="1"/>
</dbReference>
<dbReference type="OrthoDB" id="10472858at2759"/>
<feature type="compositionally biased region" description="Low complexity" evidence="4">
    <location>
        <begin position="411"/>
        <end position="421"/>
    </location>
</feature>
<dbReference type="SUPFAM" id="SSF54001">
    <property type="entry name" value="Cysteine proteinases"/>
    <property type="match status" value="1"/>
</dbReference>
<dbReference type="Proteomes" id="UP000070133">
    <property type="component" value="Unassembled WGS sequence"/>
</dbReference>
<dbReference type="GO" id="GO:0019783">
    <property type="term" value="F:ubiquitin-like protein peptidase activity"/>
    <property type="evidence" value="ECO:0007669"/>
    <property type="project" value="UniProtKB-ARBA"/>
</dbReference>
<dbReference type="Gene3D" id="3.40.395.10">
    <property type="entry name" value="Adenoviral Proteinase, Chain A"/>
    <property type="match status" value="1"/>
</dbReference>
<evidence type="ECO:0000256" key="3">
    <source>
        <dbReference type="ARBA" id="ARBA00022801"/>
    </source>
</evidence>
<evidence type="ECO:0000259" key="5">
    <source>
        <dbReference type="Pfam" id="PF02902"/>
    </source>
</evidence>
<evidence type="ECO:0000256" key="1">
    <source>
        <dbReference type="ARBA" id="ARBA00005234"/>
    </source>
</evidence>
<feature type="compositionally biased region" description="Polar residues" evidence="4">
    <location>
        <begin position="335"/>
        <end position="349"/>
    </location>
</feature>
<reference evidence="6 7" key="1">
    <citation type="submission" date="2015-07" db="EMBL/GenBank/DDBJ databases">
        <title>Comparative genomics of the Sigatoka disease complex on banana suggests a link between parallel evolutionary changes in Pseudocercospora fijiensis and Pseudocercospora eumusae and increased virulence on the banana host.</title>
        <authorList>
            <person name="Chang T.-C."/>
            <person name="Salvucci A."/>
            <person name="Crous P.W."/>
            <person name="Stergiopoulos I."/>
        </authorList>
    </citation>
    <scope>NUCLEOTIDE SEQUENCE [LARGE SCALE GENOMIC DNA]</scope>
    <source>
        <strain evidence="6 7">CBS 114824</strain>
    </source>
</reference>
<dbReference type="AlphaFoldDB" id="A0A139GTQ9"/>